<feature type="chain" id="PRO_5042843722" description="Generative cell specific-1/HAP2 domain-containing protein" evidence="13">
    <location>
        <begin position="27"/>
        <end position="756"/>
    </location>
</feature>
<organism evidence="15 16">
    <name type="scientific">Phaseolus coccineus</name>
    <name type="common">Scarlet runner bean</name>
    <name type="synonym">Phaseolus multiflorus</name>
    <dbReference type="NCBI Taxonomy" id="3886"/>
    <lineage>
        <taxon>Eukaryota</taxon>
        <taxon>Viridiplantae</taxon>
        <taxon>Streptophyta</taxon>
        <taxon>Embryophyta</taxon>
        <taxon>Tracheophyta</taxon>
        <taxon>Spermatophyta</taxon>
        <taxon>Magnoliopsida</taxon>
        <taxon>eudicotyledons</taxon>
        <taxon>Gunneridae</taxon>
        <taxon>Pentapetalae</taxon>
        <taxon>rosids</taxon>
        <taxon>fabids</taxon>
        <taxon>Fabales</taxon>
        <taxon>Fabaceae</taxon>
        <taxon>Papilionoideae</taxon>
        <taxon>50 kb inversion clade</taxon>
        <taxon>NPAAA clade</taxon>
        <taxon>indigoferoid/millettioid clade</taxon>
        <taxon>Phaseoleae</taxon>
        <taxon>Phaseolus</taxon>
    </lineage>
</organism>
<dbReference type="InterPro" id="IPR018928">
    <property type="entry name" value="HAP2/GCS1_dom"/>
</dbReference>
<accession>A0AAN9RC27</accession>
<name>A0AAN9RC27_PHACN</name>
<dbReference type="GO" id="GO:0008289">
    <property type="term" value="F:lipid binding"/>
    <property type="evidence" value="ECO:0007669"/>
    <property type="project" value="UniProtKB-KW"/>
</dbReference>
<keyword evidence="8 12" id="KW-0472">Membrane</keyword>
<evidence type="ECO:0000256" key="7">
    <source>
        <dbReference type="ARBA" id="ARBA00023121"/>
    </source>
</evidence>
<feature type="region of interest" description="Disordered" evidence="11">
    <location>
        <begin position="707"/>
        <end position="756"/>
    </location>
</feature>
<evidence type="ECO:0000256" key="13">
    <source>
        <dbReference type="SAM" id="SignalP"/>
    </source>
</evidence>
<evidence type="ECO:0000313" key="15">
    <source>
        <dbReference type="EMBL" id="KAK7366797.1"/>
    </source>
</evidence>
<evidence type="ECO:0000256" key="4">
    <source>
        <dbReference type="ARBA" id="ARBA00022692"/>
    </source>
</evidence>
<evidence type="ECO:0000256" key="3">
    <source>
        <dbReference type="ARBA" id="ARBA00022475"/>
    </source>
</evidence>
<comment type="subcellular location">
    <subcellularLocation>
        <location evidence="1">Cell membrane</location>
        <topology evidence="1">Single-pass type I membrane protein</topology>
    </subcellularLocation>
</comment>
<feature type="domain" description="Generative cell specific-1/HAP2" evidence="14">
    <location>
        <begin position="46"/>
        <end position="558"/>
    </location>
</feature>
<reference evidence="15 16" key="1">
    <citation type="submission" date="2024-01" db="EMBL/GenBank/DDBJ databases">
        <title>The genomes of 5 underutilized Papilionoideae crops provide insights into root nodulation and disease resistanc.</title>
        <authorList>
            <person name="Jiang F."/>
        </authorList>
    </citation>
    <scope>NUCLEOTIDE SEQUENCE [LARGE SCALE GENOMIC DNA]</scope>
    <source>
        <strain evidence="15">JINMINGXINNONG_FW02</strain>
        <tissue evidence="15">Leaves</tissue>
    </source>
</reference>
<proteinExistence type="inferred from homology"/>
<comment type="caution">
    <text evidence="15">The sequence shown here is derived from an EMBL/GenBank/DDBJ whole genome shotgun (WGS) entry which is preliminary data.</text>
</comment>
<evidence type="ECO:0000256" key="1">
    <source>
        <dbReference type="ARBA" id="ARBA00004251"/>
    </source>
</evidence>
<feature type="signal peptide" evidence="13">
    <location>
        <begin position="1"/>
        <end position="26"/>
    </location>
</feature>
<evidence type="ECO:0000256" key="12">
    <source>
        <dbReference type="SAM" id="Phobius"/>
    </source>
</evidence>
<keyword evidence="4 12" id="KW-0812">Transmembrane</keyword>
<feature type="transmembrane region" description="Helical" evidence="12">
    <location>
        <begin position="561"/>
        <end position="582"/>
    </location>
</feature>
<comment type="similarity">
    <text evidence="2">Belongs to the HAP2/GCS1 family.</text>
</comment>
<dbReference type="Pfam" id="PF10699">
    <property type="entry name" value="HAP2-GCS1"/>
    <property type="match status" value="1"/>
</dbReference>
<dbReference type="PANTHER" id="PTHR31764">
    <property type="entry name" value="PROTEIN HAPLESS 2"/>
    <property type="match status" value="1"/>
</dbReference>
<keyword evidence="9" id="KW-1015">Disulfide bond</keyword>
<dbReference type="PANTHER" id="PTHR31764:SF0">
    <property type="entry name" value="GENERATIVE CELL SPECIFIC-1_HAP2 DOMAIN-CONTAINING PROTEIN"/>
    <property type="match status" value="1"/>
</dbReference>
<evidence type="ECO:0000259" key="14">
    <source>
        <dbReference type="Pfam" id="PF10699"/>
    </source>
</evidence>
<keyword evidence="6 12" id="KW-1133">Transmembrane helix</keyword>
<dbReference type="AlphaFoldDB" id="A0AAN9RC27"/>
<keyword evidence="10" id="KW-0278">Fertilization</keyword>
<evidence type="ECO:0000256" key="8">
    <source>
        <dbReference type="ARBA" id="ARBA00023136"/>
    </source>
</evidence>
<dbReference type="InterPro" id="IPR040326">
    <property type="entry name" value="HAP2/GCS1"/>
</dbReference>
<keyword evidence="5 13" id="KW-0732">Signal</keyword>
<evidence type="ECO:0000256" key="11">
    <source>
        <dbReference type="SAM" id="MobiDB-lite"/>
    </source>
</evidence>
<dbReference type="EMBL" id="JAYMYR010000004">
    <property type="protein sequence ID" value="KAK7366797.1"/>
    <property type="molecule type" value="Genomic_DNA"/>
</dbReference>
<evidence type="ECO:0000256" key="9">
    <source>
        <dbReference type="ARBA" id="ARBA00023157"/>
    </source>
</evidence>
<feature type="compositionally biased region" description="Basic and acidic residues" evidence="11">
    <location>
        <begin position="719"/>
        <end position="729"/>
    </location>
</feature>
<protein>
    <recommendedName>
        <fullName evidence="14">Generative cell specific-1/HAP2 domain-containing protein</fullName>
    </recommendedName>
</protein>
<keyword evidence="3" id="KW-1003">Cell membrane</keyword>
<gene>
    <name evidence="15" type="ORF">VNO80_08794</name>
</gene>
<sequence length="756" mass="87082">MVLRSPISITLIIFILSCFLALRVNGIQIISKSKLEKCEKNSNSDNLNCTTKIVVNMAVPSGSSGGEASIVAELVEVEENSSRKMQTLRIPPVITVNKSSAYALYELTYIRDVPYKPEEYYVKTRKCEPDAGANVVKICERLRDEEGHIIENTQPICCPCGPQRRTPSSCGNFFDKLTKGKANTAHCVRFPGDWFHVFGIGQRTLGFSVRIQVKSGTKISEVVVAPENRTVISDDKFLRVNLIGDFVGYTNIPSFEDFYLVVPRQGNPGQPQDLGRNISMWMLLERVRFTLDSIECNKIGVSYEAFNRQPNFCSSPFWTCLHNQLWNFREADLNRISRNQVPLYGLEGRFERINQHPSAGSYSFSIGITEVLNTNLVLELSANDVEYVYQRSPGKITSVSVPTFEALTQFGVAKITTKNTGEVEASYSLTFNCSKDITLMEEQFLIMKPNEIATRSFKLYPSNDQASKYFCAAILKDSDYNEVDRAECQFATTATVLDNGTQGMPFQPPETSLNGFFDSIENLWNKLWTSLTEFITGKTCRQKCSGFFDFKCHIQYVCLSWVMMFGLFLAIFPTVLVLLWLLHQKGLFDPLYDWWDDLLDGDEQIMDKRKITTDKGHHHTHDNKHHKQEFRRPNYIAQYRRRTGYEHKLKHSGRSHDYFDDLQHVHKEMHKHSERNSDYFDDLHNVRKEMHQHGHKKKNTDNRQHIADHPAHHKHRKKWDSSKGKLKETKLKHHDKARQENYGQHKQVQLDEPEDE</sequence>
<evidence type="ECO:0000256" key="6">
    <source>
        <dbReference type="ARBA" id="ARBA00022989"/>
    </source>
</evidence>
<evidence type="ECO:0000256" key="5">
    <source>
        <dbReference type="ARBA" id="ARBA00022729"/>
    </source>
</evidence>
<dbReference type="Proteomes" id="UP001374584">
    <property type="component" value="Unassembled WGS sequence"/>
</dbReference>
<evidence type="ECO:0000256" key="2">
    <source>
        <dbReference type="ARBA" id="ARBA00010929"/>
    </source>
</evidence>
<dbReference type="PROSITE" id="PS51257">
    <property type="entry name" value="PROKAR_LIPOPROTEIN"/>
    <property type="match status" value="1"/>
</dbReference>
<keyword evidence="16" id="KW-1185">Reference proteome</keyword>
<evidence type="ECO:0000256" key="10">
    <source>
        <dbReference type="ARBA" id="ARBA00023279"/>
    </source>
</evidence>
<dbReference type="GO" id="GO:0005886">
    <property type="term" value="C:plasma membrane"/>
    <property type="evidence" value="ECO:0007669"/>
    <property type="project" value="UniProtKB-SubCell"/>
</dbReference>
<evidence type="ECO:0000313" key="16">
    <source>
        <dbReference type="Proteomes" id="UP001374584"/>
    </source>
</evidence>
<keyword evidence="7" id="KW-0446">Lipid-binding</keyword>